<dbReference type="EMBL" id="BAAAQD010000001">
    <property type="protein sequence ID" value="GAA1499799.1"/>
    <property type="molecule type" value="Genomic_DNA"/>
</dbReference>
<evidence type="ECO:0000313" key="2">
    <source>
        <dbReference type="Proteomes" id="UP001501470"/>
    </source>
</evidence>
<gene>
    <name evidence="1" type="ORF">GCM10009827_003550</name>
</gene>
<proteinExistence type="predicted"/>
<protein>
    <submittedName>
        <fullName evidence="1">Uncharacterized protein</fullName>
    </submittedName>
</protein>
<evidence type="ECO:0000313" key="1">
    <source>
        <dbReference type="EMBL" id="GAA1499799.1"/>
    </source>
</evidence>
<keyword evidence="2" id="KW-1185">Reference proteome</keyword>
<organism evidence="1 2">
    <name type="scientific">Dactylosporangium maewongense</name>
    <dbReference type="NCBI Taxonomy" id="634393"/>
    <lineage>
        <taxon>Bacteria</taxon>
        <taxon>Bacillati</taxon>
        <taxon>Actinomycetota</taxon>
        <taxon>Actinomycetes</taxon>
        <taxon>Micromonosporales</taxon>
        <taxon>Micromonosporaceae</taxon>
        <taxon>Dactylosporangium</taxon>
    </lineage>
</organism>
<name>A0ABN1ZIQ4_9ACTN</name>
<reference evidence="1 2" key="1">
    <citation type="journal article" date="2019" name="Int. J. Syst. Evol. Microbiol.">
        <title>The Global Catalogue of Microorganisms (GCM) 10K type strain sequencing project: providing services to taxonomists for standard genome sequencing and annotation.</title>
        <authorList>
            <consortium name="The Broad Institute Genomics Platform"/>
            <consortium name="The Broad Institute Genome Sequencing Center for Infectious Disease"/>
            <person name="Wu L."/>
            <person name="Ma J."/>
        </authorList>
    </citation>
    <scope>NUCLEOTIDE SEQUENCE [LARGE SCALE GENOMIC DNA]</scope>
    <source>
        <strain evidence="1 2">JCM 15933</strain>
    </source>
</reference>
<comment type="caution">
    <text evidence="1">The sequence shown here is derived from an EMBL/GenBank/DDBJ whole genome shotgun (WGS) entry which is preliminary data.</text>
</comment>
<dbReference type="Proteomes" id="UP001501470">
    <property type="component" value="Unassembled WGS sequence"/>
</dbReference>
<sequence length="108" mass="11671">MGFGDADDDVGAAVPAAVRLLQHPERLPDAGCGAEVHPQQPTRHGHRLHEAKPRFSCLPAFRSRRTDPFRGCRRGELFGLAVLTVTEAGITAITLFDDPAPADRFSSP</sequence>
<accession>A0ABN1ZIQ4</accession>